<dbReference type="AlphaFoldDB" id="A0A2S3W604"/>
<keyword evidence="2" id="KW-1185">Reference proteome</keyword>
<evidence type="ECO:0000313" key="2">
    <source>
        <dbReference type="Proteomes" id="UP000237344"/>
    </source>
</evidence>
<accession>A0A2S3W604</accession>
<dbReference type="EMBL" id="POTC01000002">
    <property type="protein sequence ID" value="POF63973.1"/>
    <property type="molecule type" value="Genomic_DNA"/>
</dbReference>
<comment type="caution">
    <text evidence="1">The sequence shown here is derived from an EMBL/GenBank/DDBJ whole genome shotgun (WGS) entry which is preliminary data.</text>
</comment>
<dbReference type="OrthoDB" id="5194526at2"/>
<dbReference type="Pfam" id="PF06319">
    <property type="entry name" value="MmcB-like"/>
    <property type="match status" value="1"/>
</dbReference>
<name>A0A2S3W604_9PROT</name>
<dbReference type="RefSeq" id="WP_110093940.1">
    <property type="nucleotide sequence ID" value="NZ_NKUE01000001.1"/>
</dbReference>
<dbReference type="InterPro" id="IPR009394">
    <property type="entry name" value="MmcB-like"/>
</dbReference>
<sequence>MHSPGPDLPTADIQPVIRRAVAHLCGQHDWAVLHEMPLPNGRRADIMALCPAGNLTCIEIKSGLPDFRSDLKWPEYRPWCDTFYFAVPHSFPQALLPDDVGVMVVDIPAASGYRPVIADAAIIRPAPAHKLAAARRRSVTHRFAMLAAQRLNRMEDPALATVLRTALRSE</sequence>
<evidence type="ECO:0008006" key="3">
    <source>
        <dbReference type="Google" id="ProtNLM"/>
    </source>
</evidence>
<proteinExistence type="predicted"/>
<evidence type="ECO:0000313" key="1">
    <source>
        <dbReference type="EMBL" id="POF63973.1"/>
    </source>
</evidence>
<dbReference type="Proteomes" id="UP000237344">
    <property type="component" value="Unassembled WGS sequence"/>
</dbReference>
<dbReference type="PIRSF" id="PIRSF031796">
    <property type="entry name" value="UPC031796"/>
    <property type="match status" value="1"/>
</dbReference>
<gene>
    <name evidence="1" type="ORF">KMAL_02380</name>
</gene>
<protein>
    <recommendedName>
        <fullName evidence="3">DNA repair protein MmcB-related protein</fullName>
    </recommendedName>
</protein>
<organism evidence="1 2">
    <name type="scientific">Novacetimonas maltaceti</name>
    <dbReference type="NCBI Taxonomy" id="1203393"/>
    <lineage>
        <taxon>Bacteria</taxon>
        <taxon>Pseudomonadati</taxon>
        <taxon>Pseudomonadota</taxon>
        <taxon>Alphaproteobacteria</taxon>
        <taxon>Acetobacterales</taxon>
        <taxon>Acetobacteraceae</taxon>
        <taxon>Novacetimonas</taxon>
    </lineage>
</organism>
<reference evidence="1 2" key="1">
    <citation type="submission" date="2018-01" db="EMBL/GenBank/DDBJ databases">
        <title>Draft Genome Sequence of Komagataeibacter maltaceti LMG 1529, a Vinegar Producing Acetic Acid Bacterium Isolated from Malt Vinegar Brewery Acetifiers.</title>
        <authorList>
            <person name="Zhang Q."/>
            <person name="Hollensteiner J."/>
            <person name="Poehlein A."/>
            <person name="Daniel R."/>
        </authorList>
    </citation>
    <scope>NUCLEOTIDE SEQUENCE [LARGE SCALE GENOMIC DNA]</scope>
    <source>
        <strain evidence="1 2">LMG 1529</strain>
    </source>
</reference>